<dbReference type="InterPro" id="IPR027417">
    <property type="entry name" value="P-loop_NTPase"/>
</dbReference>
<protein>
    <submittedName>
        <fullName evidence="7">ABC-2 type transport system ATP-binding protein</fullName>
    </submittedName>
</protein>
<keyword evidence="2" id="KW-0813">Transport</keyword>
<comment type="caution">
    <text evidence="7">The sequence shown here is derived from an EMBL/GenBank/DDBJ whole genome shotgun (WGS) entry which is preliminary data.</text>
</comment>
<proteinExistence type="inferred from homology"/>
<dbReference type="InterPro" id="IPR003593">
    <property type="entry name" value="AAA+_ATPase"/>
</dbReference>
<keyword evidence="5" id="KW-0175">Coiled coil</keyword>
<dbReference type="SUPFAM" id="SSF52540">
    <property type="entry name" value="P-loop containing nucleoside triphosphate hydrolases"/>
    <property type="match status" value="1"/>
</dbReference>
<dbReference type="Gene3D" id="3.40.50.300">
    <property type="entry name" value="P-loop containing nucleotide triphosphate hydrolases"/>
    <property type="match status" value="1"/>
</dbReference>
<dbReference type="Proteomes" id="UP001240643">
    <property type="component" value="Unassembled WGS sequence"/>
</dbReference>
<dbReference type="RefSeq" id="WP_256547422.1">
    <property type="nucleotide sequence ID" value="NZ_CP101809.1"/>
</dbReference>
<evidence type="ECO:0000313" key="7">
    <source>
        <dbReference type="EMBL" id="MDQ0513884.1"/>
    </source>
</evidence>
<dbReference type="SMART" id="SM00382">
    <property type="entry name" value="AAA"/>
    <property type="match status" value="1"/>
</dbReference>
<feature type="domain" description="ABC transporter" evidence="6">
    <location>
        <begin position="88"/>
        <end position="321"/>
    </location>
</feature>
<name>A0ABU0LYX3_9BACT</name>
<evidence type="ECO:0000313" key="8">
    <source>
        <dbReference type="Proteomes" id="UP001240643"/>
    </source>
</evidence>
<keyword evidence="4 7" id="KW-0067">ATP-binding</keyword>
<dbReference type="PANTHER" id="PTHR43335">
    <property type="entry name" value="ABC TRANSPORTER, ATP-BINDING PROTEIN"/>
    <property type="match status" value="1"/>
</dbReference>
<organism evidence="7 8">
    <name type="scientific">Mycoplasmoides fastidiosum</name>
    <dbReference type="NCBI Taxonomy" id="92758"/>
    <lineage>
        <taxon>Bacteria</taxon>
        <taxon>Bacillati</taxon>
        <taxon>Mycoplasmatota</taxon>
        <taxon>Mycoplasmoidales</taxon>
        <taxon>Mycoplasmoidaceae</taxon>
        <taxon>Mycoplasmoides</taxon>
    </lineage>
</organism>
<dbReference type="EMBL" id="JAUSWO010000001">
    <property type="protein sequence ID" value="MDQ0513884.1"/>
    <property type="molecule type" value="Genomic_DNA"/>
</dbReference>
<sequence length="413" mass="47142">MKKDKDLENNLEVTSSSILRELKDVNEQLELVNKEEQELEKYLHANIFNFVEAKEGLEDVFKVQEKALQIVDELDRGLLKLDRTVPLLEVRHLTKYYENQRQPAVVNTSFKVYPGDFHALVGASGSGKTTLLNCILRNDTSYQGEILFANKITSEEELKTWLPSIGVVPAQFDWDPNSTLHDLIVQKAVALEKTHLEALSYARSSLEKLNLWHLRTRKVVELGLLERRKLGLSIALINNPSLVILDEPLTGLQKHEEVELLVLLAKLQAESRGVLVLSHLIDEFSGYANMMTILSKGRVFFSGLVKSLELQNQFKFLVQTTDNQLALTLLKRINCKYRYNEISKTILVKFDGQLNLLLFQKECAAKNIIITDLKHAATSLEDLYVVLLKVGTSEAIREIYDYRATHLNRQEVE</sequence>
<keyword evidence="3" id="KW-0547">Nucleotide-binding</keyword>
<dbReference type="PROSITE" id="PS50893">
    <property type="entry name" value="ABC_TRANSPORTER_2"/>
    <property type="match status" value="1"/>
</dbReference>
<evidence type="ECO:0000259" key="6">
    <source>
        <dbReference type="PROSITE" id="PS50893"/>
    </source>
</evidence>
<feature type="coiled-coil region" evidence="5">
    <location>
        <begin position="15"/>
        <end position="45"/>
    </location>
</feature>
<dbReference type="GO" id="GO:0005524">
    <property type="term" value="F:ATP binding"/>
    <property type="evidence" value="ECO:0007669"/>
    <property type="project" value="UniProtKB-KW"/>
</dbReference>
<evidence type="ECO:0000256" key="1">
    <source>
        <dbReference type="ARBA" id="ARBA00005417"/>
    </source>
</evidence>
<keyword evidence="8" id="KW-1185">Reference proteome</keyword>
<reference evidence="7" key="1">
    <citation type="submission" date="2023-07" db="EMBL/GenBank/DDBJ databases">
        <title>Genomic Encyclopedia of Type Strains, Phase IV (KMG-IV): sequencing the most valuable type-strain genomes for metagenomic binning, comparative biology and taxonomic classification.</title>
        <authorList>
            <person name="Goeker M."/>
        </authorList>
    </citation>
    <scope>NUCLEOTIDE SEQUENCE [LARGE SCALE GENOMIC DNA]</scope>
    <source>
        <strain evidence="7">DSM 21204</strain>
    </source>
</reference>
<accession>A0ABU0LYX3</accession>
<evidence type="ECO:0000256" key="5">
    <source>
        <dbReference type="SAM" id="Coils"/>
    </source>
</evidence>
<dbReference type="Pfam" id="PF00005">
    <property type="entry name" value="ABC_tran"/>
    <property type="match status" value="1"/>
</dbReference>
<comment type="similarity">
    <text evidence="1">Belongs to the ABC transporter superfamily.</text>
</comment>
<dbReference type="InterPro" id="IPR003439">
    <property type="entry name" value="ABC_transporter-like_ATP-bd"/>
</dbReference>
<evidence type="ECO:0000256" key="2">
    <source>
        <dbReference type="ARBA" id="ARBA00022448"/>
    </source>
</evidence>
<evidence type="ECO:0000256" key="4">
    <source>
        <dbReference type="ARBA" id="ARBA00022840"/>
    </source>
</evidence>
<gene>
    <name evidence="7" type="ORF">J2Z62_000322</name>
</gene>
<evidence type="ECO:0000256" key="3">
    <source>
        <dbReference type="ARBA" id="ARBA00022741"/>
    </source>
</evidence>